<feature type="compositionally biased region" description="Low complexity" evidence="1">
    <location>
        <begin position="91"/>
        <end position="101"/>
    </location>
</feature>
<evidence type="ECO:0000313" key="2">
    <source>
        <dbReference type="EMBL" id="BBZ09872.1"/>
    </source>
</evidence>
<proteinExistence type="predicted"/>
<reference evidence="2 3" key="1">
    <citation type="journal article" date="2019" name="Emerg. Microbes Infect.">
        <title>Comprehensive subspecies identification of 175 nontuberculous mycobacteria species based on 7547 genomic profiles.</title>
        <authorList>
            <person name="Matsumoto Y."/>
            <person name="Kinjo T."/>
            <person name="Motooka D."/>
            <person name="Nabeya D."/>
            <person name="Jung N."/>
            <person name="Uechi K."/>
            <person name="Horii T."/>
            <person name="Iida T."/>
            <person name="Fujita J."/>
            <person name="Nakamura S."/>
        </authorList>
    </citation>
    <scope>NUCLEOTIDE SEQUENCE [LARGE SCALE GENOMIC DNA]</scope>
    <source>
        <strain evidence="2 3">JCM 12687</strain>
    </source>
</reference>
<accession>A0ABN6AWI7</accession>
<dbReference type="Proteomes" id="UP000467379">
    <property type="component" value="Chromosome"/>
</dbReference>
<protein>
    <recommendedName>
        <fullName evidence="4">Transposase</fullName>
    </recommendedName>
</protein>
<evidence type="ECO:0000256" key="1">
    <source>
        <dbReference type="SAM" id="MobiDB-lite"/>
    </source>
</evidence>
<feature type="region of interest" description="Disordered" evidence="1">
    <location>
        <begin position="70"/>
        <end position="110"/>
    </location>
</feature>
<evidence type="ECO:0008006" key="4">
    <source>
        <dbReference type="Google" id="ProtNLM"/>
    </source>
</evidence>
<gene>
    <name evidence="2" type="ORF">MBRA_00670</name>
</gene>
<name>A0ABN6AWI7_9MYCO</name>
<organism evidence="2 3">
    <name type="scientific">Mycobacterium branderi</name>
    <dbReference type="NCBI Taxonomy" id="43348"/>
    <lineage>
        <taxon>Bacteria</taxon>
        <taxon>Bacillati</taxon>
        <taxon>Actinomycetota</taxon>
        <taxon>Actinomycetes</taxon>
        <taxon>Mycobacteriales</taxon>
        <taxon>Mycobacteriaceae</taxon>
        <taxon>Mycobacterium</taxon>
    </lineage>
</organism>
<evidence type="ECO:0000313" key="3">
    <source>
        <dbReference type="Proteomes" id="UP000467379"/>
    </source>
</evidence>
<dbReference type="EMBL" id="AP022606">
    <property type="protein sequence ID" value="BBZ09872.1"/>
    <property type="molecule type" value="Genomic_DNA"/>
</dbReference>
<keyword evidence="3" id="KW-1185">Reference proteome</keyword>
<sequence>MASGEKRPSLAKCQQTLAGVAGKGDHAATLRALRNRLAREIDVCEQPRDVAALAARLSDVLAQIEAIKKPQTSKRDELARKRAERQRKAAAGRPDPADSGDAAGGDKRRS</sequence>